<dbReference type="InterPro" id="IPR036390">
    <property type="entry name" value="WH_DNA-bd_sf"/>
</dbReference>
<name>X1REZ7_9ZZZZ</name>
<comment type="caution">
    <text evidence="2">The sequence shown here is derived from an EMBL/GenBank/DDBJ whole genome shotgun (WGS) entry which is preliminary data.</text>
</comment>
<dbReference type="InterPro" id="IPR050077">
    <property type="entry name" value="LexA_repressor"/>
</dbReference>
<evidence type="ECO:0000313" key="2">
    <source>
        <dbReference type="EMBL" id="GAI61725.1"/>
    </source>
</evidence>
<feature type="domain" description="LexA repressor DNA-binding" evidence="1">
    <location>
        <begin position="5"/>
        <end position="62"/>
    </location>
</feature>
<evidence type="ECO:0000259" key="1">
    <source>
        <dbReference type="Pfam" id="PF01726"/>
    </source>
</evidence>
<dbReference type="InterPro" id="IPR036388">
    <property type="entry name" value="WH-like_DNA-bd_sf"/>
</dbReference>
<dbReference type="PANTHER" id="PTHR33516">
    <property type="entry name" value="LEXA REPRESSOR"/>
    <property type="match status" value="1"/>
</dbReference>
<dbReference type="InterPro" id="IPR006199">
    <property type="entry name" value="LexA_DNA-bd_dom"/>
</dbReference>
<dbReference type="GO" id="GO:0004252">
    <property type="term" value="F:serine-type endopeptidase activity"/>
    <property type="evidence" value="ECO:0007669"/>
    <property type="project" value="InterPro"/>
</dbReference>
<dbReference type="SUPFAM" id="SSF46785">
    <property type="entry name" value="Winged helix' DNA-binding domain"/>
    <property type="match status" value="1"/>
</dbReference>
<dbReference type="AlphaFoldDB" id="X1REZ7"/>
<proteinExistence type="predicted"/>
<dbReference type="EMBL" id="BARW01004308">
    <property type="protein sequence ID" value="GAI61725.1"/>
    <property type="molecule type" value="Genomic_DNA"/>
</dbReference>
<reference evidence="2" key="1">
    <citation type="journal article" date="2014" name="Front. Microbiol.">
        <title>High frequency of phylogenetically diverse reductive dehalogenase-homologous genes in deep subseafloor sedimentary metagenomes.</title>
        <authorList>
            <person name="Kawai M."/>
            <person name="Futagami T."/>
            <person name="Toyoda A."/>
            <person name="Takaki Y."/>
            <person name="Nishi S."/>
            <person name="Hori S."/>
            <person name="Arai W."/>
            <person name="Tsubouchi T."/>
            <person name="Morono Y."/>
            <person name="Uchiyama I."/>
            <person name="Ito T."/>
            <person name="Fujiyama A."/>
            <person name="Inagaki F."/>
            <person name="Takami H."/>
        </authorList>
    </citation>
    <scope>NUCLEOTIDE SEQUENCE</scope>
    <source>
        <strain evidence="2">Expedition CK06-06</strain>
    </source>
</reference>
<dbReference type="PANTHER" id="PTHR33516:SF2">
    <property type="entry name" value="LEXA REPRESSOR-RELATED"/>
    <property type="match status" value="1"/>
</dbReference>
<gene>
    <name evidence="2" type="ORF">S12H4_10197</name>
</gene>
<feature type="non-terminal residue" evidence="2">
    <location>
        <position position="62"/>
    </location>
</feature>
<dbReference type="Pfam" id="PF01726">
    <property type="entry name" value="LexA_DNA_bind"/>
    <property type="match status" value="1"/>
</dbReference>
<sequence>MKNSVLTKRQQQIFEFIISSIDKFGYPPSIPEIQKEFSFKSPNAVQDHLGALERKGYIYRRP</sequence>
<dbReference type="GO" id="GO:0006508">
    <property type="term" value="P:proteolysis"/>
    <property type="evidence" value="ECO:0007669"/>
    <property type="project" value="InterPro"/>
</dbReference>
<accession>X1REZ7</accession>
<protein>
    <recommendedName>
        <fullName evidence="1">LexA repressor DNA-binding domain-containing protein</fullName>
    </recommendedName>
</protein>
<organism evidence="2">
    <name type="scientific">marine sediment metagenome</name>
    <dbReference type="NCBI Taxonomy" id="412755"/>
    <lineage>
        <taxon>unclassified sequences</taxon>
        <taxon>metagenomes</taxon>
        <taxon>ecological metagenomes</taxon>
    </lineage>
</organism>
<dbReference type="Gene3D" id="1.10.10.10">
    <property type="entry name" value="Winged helix-like DNA-binding domain superfamily/Winged helix DNA-binding domain"/>
    <property type="match status" value="1"/>
</dbReference>